<dbReference type="Proteomes" id="UP000078546">
    <property type="component" value="Unassembled WGS sequence"/>
</dbReference>
<accession>A0A1A8WEY7</accession>
<dbReference type="GO" id="GO:0032934">
    <property type="term" value="F:sterol binding"/>
    <property type="evidence" value="ECO:0007669"/>
    <property type="project" value="TreeGrafter"/>
</dbReference>
<dbReference type="Gene3D" id="2.30.29.30">
    <property type="entry name" value="Pleckstrin-homology domain (PH domain)/Phosphotyrosine-binding domain (PTB)"/>
    <property type="match status" value="1"/>
</dbReference>
<sequence length="1293" mass="148878">MSTNYLTSVFRVDKRYRHPTKKGAILKRLKTQNVHINASSFIFPAFSKDAIDATDAIFRLGENKLVWVRVSASEQAREALGTRSICSLRAFFIASHGTLLLISRPFGSFYSVKKKKKTIFLISSECTSEKKGFSYKILKVYIVNVLHPLRHLFGQRLCENKLRRLQVEAHTRSNTQGEKQTRGETNRGRDTHGEKNTQVGRGVSMLGGKYLNLKLFSDKKDCITKNSSESNLPSENTQIVRRNDKSHEVKERHFSRDKRIIHEGWLNKWTNIIGSYRPRYFVLENGILRYSIEKYSPTKETFVLSHCKIRVCPDDPLHFEIDTNEQGVLYLKADFPEDKHIWYISFKKAQLNYVHGNYKKKGCIDVNNFQISGNSDFLKNIIKSTRGSVGGIVSGDHCEVGAEGGDRDRIYDRGSDHSCNRSGALYGSCDSRGSGSKENGQWRERGNLVHGAKSINIDELFINSTDFEDKSPTLCLMENIVSLKEITRDLVKSSECKEAKAILNIIRADPTYKVNCNSLGTVLYHLSNSIEHIDAVIEKYIDCSEMLLKEENIQSKCMNKSLKILAKQNYFLEKSKDKKNLNNLDEKVKRKFEKVNFWENYQESEEEEEEGADEEGEDEDDLFFDCDEESLCDEKNSVQRVFQEKESLACTLSSCQNDTPESDDEDSEQEKHPPEGSPNHSLTAENHVERSSSPGGEIQEKDGKLSSRTTWHKKEDETALVEDPTCDASPGNRFTASEEGDRLLVELCNAKHKKSINFCEIDMYTDKSIKRRTKLPSPRTDIKISMWSLLKDCIGKDLSRIGMPIYLNEPSSFLQRLAEDFQYIYLLKYASEEVESTSRLAYVTAFTISPYASVIGRTFKPFNPLLGETYELTHRKFFFISEQVVHHPPITAYHCHNEYMENFASIIVNVHILGKSVEVTIPGSSHLILKYKKAKKGHQGCCSGKGDDINGITTCVSCKQERDDVTTKGANVRVRTWDKVRCKTEGETQSRPFCDTQKVENGGLCKERSTLGGLAGGAADNLKDDMAEYGQEHYTYQRASMIIHNIIFGKLWVELHGNILIRNHSNGDFSVVSYIRKGWFDKDMHKVRGIVCDRFKNVLFFIYGTWSQEIYIAYVKNMKRQEYSTYFFNEDGTENKKHFSRSKLNEFIDNFDWQFYEGKLDQLNSVCVWRAQKRPTNSELYYGFNRMTVELNEITPEYDRSNGAAIACTDSRFRPDQRNYENGNIEVAMTEKQRLENKQRVNSKKYTDKNTYKPRWFYKNKDPIYKDKDMYLFNHEYWVAKRNGTFTDSPDIF</sequence>
<evidence type="ECO:0000256" key="1">
    <source>
        <dbReference type="ARBA" id="ARBA00008842"/>
    </source>
</evidence>
<dbReference type="InterPro" id="IPR011993">
    <property type="entry name" value="PH-like_dom_sf"/>
</dbReference>
<dbReference type="Pfam" id="PF00169">
    <property type="entry name" value="PH"/>
    <property type="match status" value="1"/>
</dbReference>
<proteinExistence type="inferred from homology"/>
<dbReference type="SUPFAM" id="SSF50729">
    <property type="entry name" value="PH domain-like"/>
    <property type="match status" value="1"/>
</dbReference>
<evidence type="ECO:0000313" key="9">
    <source>
        <dbReference type="Proteomes" id="UP000078546"/>
    </source>
</evidence>
<keyword evidence="3" id="KW-0597">Phosphoprotein</keyword>
<keyword evidence="5" id="KW-0446">Lipid-binding</keyword>
<protein>
    <submittedName>
        <fullName evidence="8">Oxysterol-binding protein/PH domain containing protein</fullName>
    </submittedName>
</protein>
<keyword evidence="2" id="KW-0813">Transport</keyword>
<dbReference type="GO" id="GO:0006869">
    <property type="term" value="P:lipid transport"/>
    <property type="evidence" value="ECO:0007669"/>
    <property type="project" value="UniProtKB-KW"/>
</dbReference>
<feature type="compositionally biased region" description="Basic and acidic residues" evidence="6">
    <location>
        <begin position="179"/>
        <end position="195"/>
    </location>
</feature>
<feature type="region of interest" description="Disordered" evidence="6">
    <location>
        <begin position="599"/>
        <end position="618"/>
    </location>
</feature>
<feature type="domain" description="PH" evidence="7">
    <location>
        <begin position="259"/>
        <end position="351"/>
    </location>
</feature>
<dbReference type="GO" id="GO:0005829">
    <property type="term" value="C:cytosol"/>
    <property type="evidence" value="ECO:0007669"/>
    <property type="project" value="TreeGrafter"/>
</dbReference>
<evidence type="ECO:0000256" key="4">
    <source>
        <dbReference type="ARBA" id="ARBA00023055"/>
    </source>
</evidence>
<dbReference type="SMART" id="SM00233">
    <property type="entry name" value="PH"/>
    <property type="match status" value="1"/>
</dbReference>
<keyword evidence="4" id="KW-0445">Lipid transport</keyword>
<evidence type="ECO:0000256" key="3">
    <source>
        <dbReference type="ARBA" id="ARBA00022553"/>
    </source>
</evidence>
<feature type="compositionally biased region" description="Acidic residues" evidence="6">
    <location>
        <begin position="602"/>
        <end position="618"/>
    </location>
</feature>
<feature type="region of interest" description="Disordered" evidence="6">
    <location>
        <begin position="653"/>
        <end position="734"/>
    </location>
</feature>
<dbReference type="SUPFAM" id="SSF144000">
    <property type="entry name" value="Oxysterol-binding protein-like"/>
    <property type="match status" value="2"/>
</dbReference>
<evidence type="ECO:0000259" key="7">
    <source>
        <dbReference type="PROSITE" id="PS50003"/>
    </source>
</evidence>
<dbReference type="InterPro" id="IPR037239">
    <property type="entry name" value="OSBP_sf"/>
</dbReference>
<gene>
    <name evidence="8" type="ORF">POVCU1_020770</name>
</gene>
<name>A0A1A8WEY7_PLAOA</name>
<dbReference type="Gene3D" id="2.40.160.120">
    <property type="match status" value="2"/>
</dbReference>
<feature type="region of interest" description="Disordered" evidence="6">
    <location>
        <begin position="168"/>
        <end position="200"/>
    </location>
</feature>
<dbReference type="EMBL" id="FLQV01000385">
    <property type="protein sequence ID" value="SBS91529.1"/>
    <property type="molecule type" value="Genomic_DNA"/>
</dbReference>
<dbReference type="PANTHER" id="PTHR10972">
    <property type="entry name" value="OXYSTEROL-BINDING PROTEIN-RELATED"/>
    <property type="match status" value="1"/>
</dbReference>
<dbReference type="PROSITE" id="PS50003">
    <property type="entry name" value="PH_DOMAIN"/>
    <property type="match status" value="1"/>
</dbReference>
<evidence type="ECO:0000313" key="8">
    <source>
        <dbReference type="EMBL" id="SBS91529.1"/>
    </source>
</evidence>
<evidence type="ECO:0000256" key="5">
    <source>
        <dbReference type="ARBA" id="ARBA00023121"/>
    </source>
</evidence>
<comment type="similarity">
    <text evidence="1">Belongs to the OSBP family.</text>
</comment>
<reference evidence="9" key="1">
    <citation type="submission" date="2016-05" db="EMBL/GenBank/DDBJ databases">
        <authorList>
            <person name="Naeem Raeece"/>
        </authorList>
    </citation>
    <scope>NUCLEOTIDE SEQUENCE [LARGE SCALE GENOMIC DNA]</scope>
</reference>
<dbReference type="InterPro" id="IPR001849">
    <property type="entry name" value="PH_domain"/>
</dbReference>
<organism evidence="8 9">
    <name type="scientific">Plasmodium ovale curtisi</name>
    <dbReference type="NCBI Taxonomy" id="864141"/>
    <lineage>
        <taxon>Eukaryota</taxon>
        <taxon>Sar</taxon>
        <taxon>Alveolata</taxon>
        <taxon>Apicomplexa</taxon>
        <taxon>Aconoidasida</taxon>
        <taxon>Haemosporida</taxon>
        <taxon>Plasmodiidae</taxon>
        <taxon>Plasmodium</taxon>
        <taxon>Plasmodium (Plasmodium)</taxon>
    </lineage>
</organism>
<dbReference type="CDD" id="cd13293">
    <property type="entry name" value="PH_CpORP2-like"/>
    <property type="match status" value="1"/>
</dbReference>
<dbReference type="Pfam" id="PF01237">
    <property type="entry name" value="Oxysterol_BP"/>
    <property type="match status" value="2"/>
</dbReference>
<dbReference type="InterPro" id="IPR000648">
    <property type="entry name" value="Oxysterol-bd"/>
</dbReference>
<dbReference type="PANTHER" id="PTHR10972:SF205">
    <property type="entry name" value="OXYSTEROL-BINDING PROTEIN 1"/>
    <property type="match status" value="1"/>
</dbReference>
<evidence type="ECO:0000256" key="6">
    <source>
        <dbReference type="SAM" id="MobiDB-lite"/>
    </source>
</evidence>
<dbReference type="GO" id="GO:0016020">
    <property type="term" value="C:membrane"/>
    <property type="evidence" value="ECO:0007669"/>
    <property type="project" value="TreeGrafter"/>
</dbReference>
<evidence type="ECO:0000256" key="2">
    <source>
        <dbReference type="ARBA" id="ARBA00022448"/>
    </source>
</evidence>